<organism evidence="1 2">
    <name type="scientific">Neoasaia chiangmaiensis</name>
    <dbReference type="NCBI Taxonomy" id="320497"/>
    <lineage>
        <taxon>Bacteria</taxon>
        <taxon>Pseudomonadati</taxon>
        <taxon>Pseudomonadota</taxon>
        <taxon>Alphaproteobacteria</taxon>
        <taxon>Acetobacterales</taxon>
        <taxon>Acetobacteraceae</taxon>
        <taxon>Neoasaia</taxon>
    </lineage>
</organism>
<accession>A0A1U9KRD8</accession>
<dbReference type="OrthoDB" id="8245240at2"/>
<reference evidence="1 2" key="1">
    <citation type="submission" date="2016-03" db="EMBL/GenBank/DDBJ databases">
        <title>Acetic acid bacteria sequencing.</title>
        <authorList>
            <person name="Brandt J."/>
            <person name="Jakob F."/>
            <person name="Vogel R.F."/>
        </authorList>
    </citation>
    <scope>NUCLEOTIDE SEQUENCE [LARGE SCALE GENOMIC DNA]</scope>
    <source>
        <strain evidence="1 2">NBRC 101099</strain>
    </source>
</reference>
<proteinExistence type="predicted"/>
<evidence type="ECO:0000313" key="2">
    <source>
        <dbReference type="Proteomes" id="UP000188604"/>
    </source>
</evidence>
<dbReference type="EMBL" id="CP014691">
    <property type="protein sequence ID" value="AQS88388.1"/>
    <property type="molecule type" value="Genomic_DNA"/>
</dbReference>
<sequence length="308" mass="35137">MAKVRVIMMQRDEGDNLARWLTHYGNLFDFPNLEIMDNGSVDPMTIDLLKEAEKAGVRIYWGYDTLNDFHNKGGHFGNIVKSWDNTFDYDFALPLDCDEILAAVTDNGLSTDKADIHRTLNQLKGLSQSCRMDMLMFNVPGRPGWFAPDRAFHKGFLPARTMEIIDNGQHDPQSKTPGYVSVPLTYLHWHNASFEETQQRARRKMEPRAADLTDREALLAYKQTPNAPGVHLIDLLLMEPAEYYNKYADEVTFYAPSHGGRTVLHARGQYRLWDSAAYLAANPDVQGYELGPFHHYLRFGYAEGRALS</sequence>
<dbReference type="AlphaFoldDB" id="A0A1U9KRD8"/>
<name>A0A1U9KRD8_9PROT</name>
<protein>
    <submittedName>
        <fullName evidence="1">Uncharacterized protein</fullName>
    </submittedName>
</protein>
<gene>
    <name evidence="1" type="ORF">A0U93_11040</name>
</gene>
<evidence type="ECO:0000313" key="1">
    <source>
        <dbReference type="EMBL" id="AQS88388.1"/>
    </source>
</evidence>
<dbReference type="Proteomes" id="UP000188604">
    <property type="component" value="Chromosome"/>
</dbReference>
<keyword evidence="2" id="KW-1185">Reference proteome</keyword>
<dbReference type="RefSeq" id="WP_077807418.1">
    <property type="nucleotide sequence ID" value="NZ_BJXS01000003.1"/>
</dbReference>
<dbReference type="KEGG" id="nch:A0U93_11040"/>